<dbReference type="Gene3D" id="1.25.40.10">
    <property type="entry name" value="Tetratricopeptide repeat domain"/>
    <property type="match status" value="1"/>
</dbReference>
<dbReference type="RefSeq" id="WP_188998025.1">
    <property type="nucleotide sequence ID" value="NZ_BMOD01000001.1"/>
</dbReference>
<dbReference type="Proteomes" id="UP000632222">
    <property type="component" value="Unassembled WGS sequence"/>
</dbReference>
<organism evidence="2 3">
    <name type="scientific">Deinococcus roseus</name>
    <dbReference type="NCBI Taxonomy" id="392414"/>
    <lineage>
        <taxon>Bacteria</taxon>
        <taxon>Thermotogati</taxon>
        <taxon>Deinococcota</taxon>
        <taxon>Deinococci</taxon>
        <taxon>Deinococcales</taxon>
        <taxon>Deinococcaceae</taxon>
        <taxon>Deinococcus</taxon>
    </lineage>
</organism>
<evidence type="ECO:0000256" key="1">
    <source>
        <dbReference type="SAM" id="Phobius"/>
    </source>
</evidence>
<comment type="caution">
    <text evidence="2">The sequence shown here is derived from an EMBL/GenBank/DDBJ whole genome shotgun (WGS) entry which is preliminary data.</text>
</comment>
<dbReference type="PANTHER" id="PTHR12558:SF13">
    <property type="entry name" value="CELL DIVISION CYCLE PROTEIN 27 HOMOLOG"/>
    <property type="match status" value="1"/>
</dbReference>
<keyword evidence="1" id="KW-0812">Transmembrane</keyword>
<reference evidence="3" key="1">
    <citation type="journal article" date="2019" name="Int. J. Syst. Evol. Microbiol.">
        <title>The Global Catalogue of Microorganisms (GCM) 10K type strain sequencing project: providing services to taxonomists for standard genome sequencing and annotation.</title>
        <authorList>
            <consortium name="The Broad Institute Genomics Platform"/>
            <consortium name="The Broad Institute Genome Sequencing Center for Infectious Disease"/>
            <person name="Wu L."/>
            <person name="Ma J."/>
        </authorList>
    </citation>
    <scope>NUCLEOTIDE SEQUENCE [LARGE SCALE GENOMIC DNA]</scope>
    <source>
        <strain evidence="3">JCM 14370</strain>
    </source>
</reference>
<evidence type="ECO:0008006" key="4">
    <source>
        <dbReference type="Google" id="ProtNLM"/>
    </source>
</evidence>
<feature type="transmembrane region" description="Helical" evidence="1">
    <location>
        <begin position="324"/>
        <end position="342"/>
    </location>
</feature>
<protein>
    <recommendedName>
        <fullName evidence="4">Tetratricopeptide repeat protein</fullName>
    </recommendedName>
</protein>
<keyword evidence="1" id="KW-0472">Membrane</keyword>
<gene>
    <name evidence="2" type="ORF">GCM10008938_00350</name>
</gene>
<feature type="transmembrane region" description="Helical" evidence="1">
    <location>
        <begin position="272"/>
        <end position="292"/>
    </location>
</feature>
<evidence type="ECO:0000313" key="2">
    <source>
        <dbReference type="EMBL" id="GGJ18156.1"/>
    </source>
</evidence>
<feature type="transmembrane region" description="Helical" evidence="1">
    <location>
        <begin position="245"/>
        <end position="266"/>
    </location>
</feature>
<keyword evidence="1" id="KW-1133">Transmembrane helix</keyword>
<dbReference type="Pfam" id="PF14559">
    <property type="entry name" value="TPR_19"/>
    <property type="match status" value="1"/>
</dbReference>
<accession>A0ABQ2CUC6</accession>
<dbReference type="EMBL" id="BMOD01000001">
    <property type="protein sequence ID" value="GGJ18156.1"/>
    <property type="molecule type" value="Genomic_DNA"/>
</dbReference>
<feature type="transmembrane region" description="Helical" evidence="1">
    <location>
        <begin position="354"/>
        <end position="376"/>
    </location>
</feature>
<name>A0ABQ2CUC6_9DEIO</name>
<evidence type="ECO:0000313" key="3">
    <source>
        <dbReference type="Proteomes" id="UP000632222"/>
    </source>
</evidence>
<feature type="transmembrane region" description="Helical" evidence="1">
    <location>
        <begin position="397"/>
        <end position="417"/>
    </location>
</feature>
<dbReference type="PANTHER" id="PTHR12558">
    <property type="entry name" value="CELL DIVISION CYCLE 16,23,27"/>
    <property type="match status" value="1"/>
</dbReference>
<keyword evidence="3" id="KW-1185">Reference proteome</keyword>
<proteinExistence type="predicted"/>
<dbReference type="InterPro" id="IPR011990">
    <property type="entry name" value="TPR-like_helical_dom_sf"/>
</dbReference>
<sequence>MTSNHFQRGKQLIELGRLDAAKTEFASMLAEDPRSSTAHCYLAYVLYLQSQHDEAMKHLQTVFAEDPHNAWAYRIASSVMRRKNQLKKAENYARTALSYEPDGVYEHINMSIVHLVYSEDQTSMLLRRQVLDRLKLAREHAEKALSLDPAEPDAYHQAALVELRLSGVDTRKKAPHLQQAQTYLDEGLRLQADHTTLLVLKSQIHDAQSQRNQSIQVAMDAMRNDPQNARAQGQVQALLDDMSRLNGWAGAGLFVAVTAKLTAYMFEEWGWIKALPLCLLGGILGYSSRIWLTQLEIQRRKKQGNITAPFETAFNQWKKPYQRAFPILLAFYLLFWTLALLAQPHTRLMELQNLLYELSRILLLAGLVVVLGQGYIRNVRNRVVGGQNRLVGFLQALWMLRIVLVLGALGFYLVTLLPDT</sequence>
<dbReference type="SUPFAM" id="SSF48452">
    <property type="entry name" value="TPR-like"/>
    <property type="match status" value="2"/>
</dbReference>